<feature type="region of interest" description="Disordered" evidence="1">
    <location>
        <begin position="67"/>
        <end position="86"/>
    </location>
</feature>
<organism evidence="2 3">
    <name type="scientific">Mycobacterium bohemicum DSM 44277</name>
    <dbReference type="NCBI Taxonomy" id="1236609"/>
    <lineage>
        <taxon>Bacteria</taxon>
        <taxon>Bacillati</taxon>
        <taxon>Actinomycetota</taxon>
        <taxon>Actinomycetes</taxon>
        <taxon>Mycobacteriales</taxon>
        <taxon>Mycobacteriaceae</taxon>
        <taxon>Mycobacterium</taxon>
    </lineage>
</organism>
<dbReference type="Proteomes" id="UP000198875">
    <property type="component" value="Unassembled WGS sequence"/>
</dbReference>
<sequence precursor="true">MKLRTHCPPSRLAVYMARSAWRSSWSTVQLEAGVATVKPMLGRTETGTPSITIAVLKASRTRWAAACASSTEPRRSTANSSPPSRAMVSLLSRTAVSRPATRTSSSSPAGWPSASLTCLKLSRSRHNRAKELVSCCSRATDSSNRCRKKARLASPVRLSRKASRATSDNSFRFSSSTRNWRASTAAASRPSAASIGPCAIRPTAWLRPTAAATSSGR</sequence>
<evidence type="ECO:0000313" key="2">
    <source>
        <dbReference type="EMBL" id="CPR09803.1"/>
    </source>
</evidence>
<protein>
    <submittedName>
        <fullName evidence="2">Uncharacterized protein</fullName>
    </submittedName>
</protein>
<name>A0A0U0W657_MYCBE</name>
<accession>A0A0U0W657</accession>
<reference evidence="2 3" key="1">
    <citation type="submission" date="2015-03" db="EMBL/GenBank/DDBJ databases">
        <authorList>
            <person name="Murphy D."/>
        </authorList>
    </citation>
    <scope>NUCLEOTIDE SEQUENCE [LARGE SCALE GENOMIC DNA]</scope>
    <source>
        <strain evidence="2 3">DSM 44277</strain>
    </source>
</reference>
<evidence type="ECO:0000256" key="1">
    <source>
        <dbReference type="SAM" id="MobiDB-lite"/>
    </source>
</evidence>
<proteinExistence type="predicted"/>
<dbReference type="AlphaFoldDB" id="A0A0U0W657"/>
<feature type="compositionally biased region" description="Polar residues" evidence="1">
    <location>
        <begin position="68"/>
        <end position="83"/>
    </location>
</feature>
<evidence type="ECO:0000313" key="3">
    <source>
        <dbReference type="Proteomes" id="UP000198875"/>
    </source>
</evidence>
<dbReference type="EMBL" id="CSTD01000001">
    <property type="protein sequence ID" value="CPR09803.1"/>
    <property type="molecule type" value="Genomic_DNA"/>
</dbReference>
<gene>
    <name evidence="2" type="ORF">BN971_01631</name>
</gene>